<accession>A0A9X9X2S8</accession>
<evidence type="ECO:0000313" key="2">
    <source>
        <dbReference type="EMBL" id="MBR0673707.1"/>
    </source>
</evidence>
<name>A0A9X9X2S8_9PROT</name>
<evidence type="ECO:0000256" key="1">
    <source>
        <dbReference type="SAM" id="Phobius"/>
    </source>
</evidence>
<reference evidence="2" key="1">
    <citation type="submission" date="2020-01" db="EMBL/GenBank/DDBJ databases">
        <authorList>
            <person name="Rat A."/>
        </authorList>
    </citation>
    <scope>NUCLEOTIDE SEQUENCE</scope>
    <source>
        <strain evidence="2">LMG 31231</strain>
    </source>
</reference>
<gene>
    <name evidence="2" type="ORF">GXW76_21215</name>
</gene>
<feature type="transmembrane region" description="Helical" evidence="1">
    <location>
        <begin position="33"/>
        <end position="50"/>
    </location>
</feature>
<proteinExistence type="predicted"/>
<keyword evidence="1" id="KW-0472">Membrane</keyword>
<dbReference type="AlphaFoldDB" id="A0A9X9X2S8"/>
<comment type="caution">
    <text evidence="2">The sequence shown here is derived from an EMBL/GenBank/DDBJ whole genome shotgun (WGS) entry which is preliminary data.</text>
</comment>
<organism evidence="2 3">
    <name type="scientific">Neoroseomonas soli</name>
    <dbReference type="NCBI Taxonomy" id="1081025"/>
    <lineage>
        <taxon>Bacteria</taxon>
        <taxon>Pseudomonadati</taxon>
        <taxon>Pseudomonadota</taxon>
        <taxon>Alphaproteobacteria</taxon>
        <taxon>Acetobacterales</taxon>
        <taxon>Acetobacteraceae</taxon>
        <taxon>Neoroseomonas</taxon>
    </lineage>
</organism>
<protein>
    <submittedName>
        <fullName evidence="2">Uncharacterized protein</fullName>
    </submittedName>
</protein>
<dbReference type="RefSeq" id="WP_211864110.1">
    <property type="nucleotide sequence ID" value="NZ_JAAEDM010000084.1"/>
</dbReference>
<keyword evidence="1" id="KW-0812">Transmembrane</keyword>
<keyword evidence="1" id="KW-1133">Transmembrane helix</keyword>
<dbReference type="Proteomes" id="UP001138751">
    <property type="component" value="Unassembled WGS sequence"/>
</dbReference>
<sequence>MTALTKAFLYPGQMVSDLLGAGASDDRMMVRTLVNMLVWNLVVVLIVVAVY</sequence>
<keyword evidence="3" id="KW-1185">Reference proteome</keyword>
<reference evidence="2" key="2">
    <citation type="journal article" date="2021" name="Syst. Appl. Microbiol.">
        <title>Roseomonas hellenica sp. nov., isolated from roots of wild-growing Alkanna tinctoria.</title>
        <authorList>
            <person name="Rat A."/>
            <person name="Naranjo H.D."/>
            <person name="Lebbe L."/>
            <person name="Cnockaert M."/>
            <person name="Krigas N."/>
            <person name="Grigoriadou K."/>
            <person name="Maloupa E."/>
            <person name="Willems A."/>
        </authorList>
    </citation>
    <scope>NUCLEOTIDE SEQUENCE</scope>
    <source>
        <strain evidence="2">LMG 31231</strain>
    </source>
</reference>
<dbReference type="EMBL" id="JAAEDM010000084">
    <property type="protein sequence ID" value="MBR0673707.1"/>
    <property type="molecule type" value="Genomic_DNA"/>
</dbReference>
<evidence type="ECO:0000313" key="3">
    <source>
        <dbReference type="Proteomes" id="UP001138751"/>
    </source>
</evidence>